<dbReference type="SUPFAM" id="SSF55781">
    <property type="entry name" value="GAF domain-like"/>
    <property type="match status" value="1"/>
</dbReference>
<keyword evidence="8" id="KW-1185">Reference proteome</keyword>
<dbReference type="PROSITE" id="PS50109">
    <property type="entry name" value="HIS_KIN"/>
    <property type="match status" value="1"/>
</dbReference>
<dbReference type="InterPro" id="IPR053159">
    <property type="entry name" value="Hybrid_Histidine_Kinase"/>
</dbReference>
<dbReference type="Pfam" id="PF13191">
    <property type="entry name" value="AAA_16"/>
    <property type="match status" value="1"/>
</dbReference>
<protein>
    <recommendedName>
        <fullName evidence="2">histidine kinase</fullName>
        <ecNumber evidence="2">2.7.13.3</ecNumber>
    </recommendedName>
</protein>
<dbReference type="InterPro" id="IPR005467">
    <property type="entry name" value="His_kinase_dom"/>
</dbReference>
<evidence type="ECO:0000259" key="5">
    <source>
        <dbReference type="PROSITE" id="PS50011"/>
    </source>
</evidence>
<dbReference type="GO" id="GO:0005524">
    <property type="term" value="F:ATP binding"/>
    <property type="evidence" value="ECO:0007669"/>
    <property type="project" value="InterPro"/>
</dbReference>
<dbReference type="SMART" id="SM00065">
    <property type="entry name" value="GAF"/>
    <property type="match status" value="1"/>
</dbReference>
<evidence type="ECO:0000256" key="3">
    <source>
        <dbReference type="ARBA" id="ARBA00022553"/>
    </source>
</evidence>
<evidence type="ECO:0000313" key="8">
    <source>
        <dbReference type="Proteomes" id="UP000182719"/>
    </source>
</evidence>
<dbReference type="PANTHER" id="PTHR43642:SF1">
    <property type="entry name" value="HYBRID SIGNAL TRANSDUCTION HISTIDINE KINASE G"/>
    <property type="match status" value="1"/>
</dbReference>
<evidence type="ECO:0000256" key="1">
    <source>
        <dbReference type="ARBA" id="ARBA00000085"/>
    </source>
</evidence>
<dbReference type="Pfam" id="PF00069">
    <property type="entry name" value="Pkinase"/>
    <property type="match status" value="1"/>
</dbReference>
<dbReference type="CDD" id="cd14014">
    <property type="entry name" value="STKc_PknB_like"/>
    <property type="match status" value="1"/>
</dbReference>
<keyword evidence="3" id="KW-0597">Phosphoprotein</keyword>
<name>A0A1H7J059_STIAU</name>
<dbReference type="PROSITE" id="PS50011">
    <property type="entry name" value="PROTEIN_KINASE_DOM"/>
    <property type="match status" value="1"/>
</dbReference>
<dbReference type="Gene3D" id="3.30.450.40">
    <property type="match status" value="1"/>
</dbReference>
<dbReference type="InterPro" id="IPR011009">
    <property type="entry name" value="Kinase-like_dom_sf"/>
</dbReference>
<reference evidence="8" key="1">
    <citation type="submission" date="2016-10" db="EMBL/GenBank/DDBJ databases">
        <authorList>
            <person name="Varghese N."/>
            <person name="Submissions S."/>
        </authorList>
    </citation>
    <scope>NUCLEOTIDE SEQUENCE [LARGE SCALE GENOMIC DNA]</scope>
    <source>
        <strain evidence="8">DSM 17044</strain>
    </source>
</reference>
<dbReference type="SMART" id="SM00387">
    <property type="entry name" value="HATPase_c"/>
    <property type="match status" value="1"/>
</dbReference>
<dbReference type="InterPro" id="IPR027417">
    <property type="entry name" value="P-loop_NTPase"/>
</dbReference>
<dbReference type="SMART" id="SM00220">
    <property type="entry name" value="S_TKc"/>
    <property type="match status" value="1"/>
</dbReference>
<dbReference type="RefSeq" id="WP_075005250.1">
    <property type="nucleotide sequence ID" value="NZ_FOAP01000002.1"/>
</dbReference>
<dbReference type="SUPFAM" id="SSF56112">
    <property type="entry name" value="Protein kinase-like (PK-like)"/>
    <property type="match status" value="1"/>
</dbReference>
<dbReference type="PROSITE" id="PS00108">
    <property type="entry name" value="PROTEIN_KINASE_ST"/>
    <property type="match status" value="1"/>
</dbReference>
<dbReference type="SUPFAM" id="SSF52540">
    <property type="entry name" value="P-loop containing nucleoside triphosphate hydrolases"/>
    <property type="match status" value="1"/>
</dbReference>
<dbReference type="InterPro" id="IPR003018">
    <property type="entry name" value="GAF"/>
</dbReference>
<dbReference type="EC" id="2.7.13.3" evidence="2"/>
<dbReference type="InterPro" id="IPR036097">
    <property type="entry name" value="HisK_dim/P_sf"/>
</dbReference>
<feature type="compositionally biased region" description="Low complexity" evidence="4">
    <location>
        <begin position="1297"/>
        <end position="1333"/>
    </location>
</feature>
<dbReference type="Gene3D" id="1.10.287.130">
    <property type="match status" value="1"/>
</dbReference>
<dbReference type="Pfam" id="PF02518">
    <property type="entry name" value="HATPase_c"/>
    <property type="match status" value="1"/>
</dbReference>
<sequence>MASRAGYTFHETIHESSRSMLVRATRLKDECPVILKLPGSDYLDRRRTLEIQREYAIARRVEGDGIIQVFGVEEFTDRAALVLEDFGGRSLHHLLEERGALGVETFLDYAIRITTALGHIHRHGVIHKDIKPQNIIVNPDTGLLKIADFSISVAIAVEAVTPDNPTVLTGTLAYMAPEQTGRMNRGVDYRADFYALGATFFELLTHRHVFESETPLELLHAHVAQMPPSPRELVPSLPEPISAIVVKLLAKDPEARYQTAFGLIADLEECRRRLKEWQLVSSFPLGTSDRTHQFRLPQGFYGRAADVDQLKEAHERAVKGSSELLFITGSPGIGKSSLVNELHRVTAARQGLFATGKCDPLQRGVPFDAVHQVLNHLVQQMREEGGPETARVQRSLKDALGVNTSVLVQAVPEVRALLGEQPPPTPLPSSESRNRLNRVLVQALQAFTRPERPLVIFLDDLQWADVATLSWMQSLACEPDSHHLLLLCAYRSTELSPSHPLEQALASLRSAESPFQEIRVSPLGIEEVVRMVREATSAEPLNALELGQLLHARTGGNPFSVREFLRFLHDQRLLRFDASAGRWDWDLAQIDAREIPNDVADLMAAEIRRLPPETTEVLQYAACLGSVFHFKDLTVVRQATAAETARTLWSAIEQGLVLPLSKDYLLLDPQGGLVLPADLELTFRFLHERVRQAAYLQLPPEERAGRHTQIGLRLLEDARAVGAIEARAFNILPHVAYAPEQVSTAALRQELADLHLKAGRQAKASGAYRTACNLFRTGIALLDVTAWRDEYERILPLQLELAESSYLAGDFAAASTGFATLLEQARSVAQKADVLAMRATLASLNSQHTEAIQLGLEGLRLLGVDLPAEPGQAELGQELTAVAERLQGRRAAALLGLPPMSDPNQELALNLLASIAASAYMVHQGLFALLALRIVRISLEHGHSSLSAFGYVIYGVLLSSVIDDPATGSEFGQLAVELSARFRAPMLHARVRYLRAGLIDHWTRNAREGISEFTEAYKGSMESGDWIYAGHCVIVRLWRRLAVGDPLKELQAENGRFIEFLQTKRDPDALEMFLAAHRTVLALTGSEEPLLQSTPRSEGNTARAYQALGELERLYLLSTPQEALAKAEEAEPLLPFVAGLFQVATFAFYHALSAVAVSTGASEERREELLQVAERHRAFLEKCARRNPGSFAPYFLLVSAEKAQAKGHDDEALVTFERAIAAARESGFLGVEALACELTFRFLTTRERRIIASAYLLEALYAYERWGATGKTRLLTQEQSNLLMSQGSTLRYWNPKARGGTTATERGATTHPSTQPSTHPNTHPTSPTSPTNSESLVESLDMASAMKASQAISSEILFPQLVDNLIHVIMESAGAQRGVLALKRGADYFVEASGEVRRRDMAPEPPHLLSHSSALCRPVVEQALRAGTPVLLDDASSTAPYQNDEYVIRNGVRSVLCMPIRHRGQTLGLFYLENNLTPGAFNASRLKVLGMLTAQASISIENAELYRRLEDYSHTLEERVADRTQELHSKNAELHRALETLKTMHAQIVTQEKLASLGSLTAGIAHELKNPLNFVTNFALLSTDRVRELRQEMRPLLQPGLDKPQIDRQQEELNTLLDELELNTQKIREHGQRASGIIDGMLQHARSNRGERRRTNVNQLVEEAVRLVHHGLNAKSSRRNVVIETSYDTQVPEVDLVSDDIRRVVLNLVDNACYAASDKVRPAEPVEEPRVKVSTRWTGSNVEIRVRDNGQGIPQAAREKLFTPFFTTKPTGEGTGLGLSISHDIVVVSLGGKLVVESEEGQYAEFIVVLPSGPRSQTPRA</sequence>
<feature type="domain" description="Histidine kinase" evidence="6">
    <location>
        <begin position="1563"/>
        <end position="1814"/>
    </location>
</feature>
<dbReference type="InterPro" id="IPR029016">
    <property type="entry name" value="GAF-like_dom_sf"/>
</dbReference>
<dbReference type="Gene3D" id="1.10.510.10">
    <property type="entry name" value="Transferase(Phosphotransferase) domain 1"/>
    <property type="match status" value="1"/>
</dbReference>
<dbReference type="CDD" id="cd00082">
    <property type="entry name" value="HisKA"/>
    <property type="match status" value="1"/>
</dbReference>
<evidence type="ECO:0000313" key="7">
    <source>
        <dbReference type="EMBL" id="SEK68016.1"/>
    </source>
</evidence>
<proteinExistence type="predicted"/>
<dbReference type="OrthoDB" id="9808898at2"/>
<dbReference type="InterPro" id="IPR041664">
    <property type="entry name" value="AAA_16"/>
</dbReference>
<dbReference type="InterPro" id="IPR003661">
    <property type="entry name" value="HisK_dim/P_dom"/>
</dbReference>
<dbReference type="EMBL" id="FOAP01000002">
    <property type="protein sequence ID" value="SEK68016.1"/>
    <property type="molecule type" value="Genomic_DNA"/>
</dbReference>
<gene>
    <name evidence="7" type="ORF">SAMN05444354_10271</name>
</gene>
<dbReference type="Gene3D" id="3.30.565.10">
    <property type="entry name" value="Histidine kinase-like ATPase, C-terminal domain"/>
    <property type="match status" value="1"/>
</dbReference>
<dbReference type="SUPFAM" id="SSF55874">
    <property type="entry name" value="ATPase domain of HSP90 chaperone/DNA topoisomerase II/histidine kinase"/>
    <property type="match status" value="1"/>
</dbReference>
<feature type="region of interest" description="Disordered" evidence="4">
    <location>
        <begin position="1293"/>
        <end position="1337"/>
    </location>
</feature>
<dbReference type="InterPro" id="IPR036890">
    <property type="entry name" value="HATPase_C_sf"/>
</dbReference>
<dbReference type="InterPro" id="IPR000719">
    <property type="entry name" value="Prot_kinase_dom"/>
</dbReference>
<dbReference type="InterPro" id="IPR003594">
    <property type="entry name" value="HATPase_dom"/>
</dbReference>
<dbReference type="PANTHER" id="PTHR43642">
    <property type="entry name" value="HYBRID SIGNAL TRANSDUCTION HISTIDINE KINASE G"/>
    <property type="match status" value="1"/>
</dbReference>
<organism evidence="7 8">
    <name type="scientific">Stigmatella aurantiaca</name>
    <dbReference type="NCBI Taxonomy" id="41"/>
    <lineage>
        <taxon>Bacteria</taxon>
        <taxon>Pseudomonadati</taxon>
        <taxon>Myxococcota</taxon>
        <taxon>Myxococcia</taxon>
        <taxon>Myxococcales</taxon>
        <taxon>Cystobacterineae</taxon>
        <taxon>Archangiaceae</taxon>
        <taxon>Stigmatella</taxon>
    </lineage>
</organism>
<dbReference type="Gene3D" id="3.40.50.300">
    <property type="entry name" value="P-loop containing nucleotide triphosphate hydrolases"/>
    <property type="match status" value="1"/>
</dbReference>
<dbReference type="InterPro" id="IPR008271">
    <property type="entry name" value="Ser/Thr_kinase_AS"/>
</dbReference>
<comment type="catalytic activity">
    <reaction evidence="1">
        <text>ATP + protein L-histidine = ADP + protein N-phospho-L-histidine.</text>
        <dbReference type="EC" id="2.7.13.3"/>
    </reaction>
</comment>
<feature type="domain" description="Protein kinase" evidence="5">
    <location>
        <begin position="7"/>
        <end position="274"/>
    </location>
</feature>
<evidence type="ECO:0000259" key="6">
    <source>
        <dbReference type="PROSITE" id="PS50109"/>
    </source>
</evidence>
<dbReference type="SUPFAM" id="SSF47384">
    <property type="entry name" value="Homodimeric domain of signal transducing histidine kinase"/>
    <property type="match status" value="1"/>
</dbReference>
<dbReference type="Proteomes" id="UP000182719">
    <property type="component" value="Unassembled WGS sequence"/>
</dbReference>
<dbReference type="InterPro" id="IPR004358">
    <property type="entry name" value="Sig_transdc_His_kin-like_C"/>
</dbReference>
<dbReference type="Pfam" id="PF01590">
    <property type="entry name" value="GAF"/>
    <property type="match status" value="1"/>
</dbReference>
<accession>A0A1H7J059</accession>
<dbReference type="GO" id="GO:0000155">
    <property type="term" value="F:phosphorelay sensor kinase activity"/>
    <property type="evidence" value="ECO:0007669"/>
    <property type="project" value="InterPro"/>
</dbReference>
<evidence type="ECO:0000256" key="4">
    <source>
        <dbReference type="SAM" id="MobiDB-lite"/>
    </source>
</evidence>
<dbReference type="PRINTS" id="PR00344">
    <property type="entry name" value="BCTRLSENSOR"/>
</dbReference>
<evidence type="ECO:0000256" key="2">
    <source>
        <dbReference type="ARBA" id="ARBA00012438"/>
    </source>
</evidence>